<sequence length="178" mass="20944">MRLQLLIFVLFANLVISRKHYKGRKYDLTLFVRNHNVSDATFFRLVGVDNTADFNVSAGNTFEHTFEVRRKGFWTLFVEFPGDRYAKSPRKIISRDSYPPKSVSANTEFVHLRVTIQASVCVRRISFYDEFFEFARHKILRTQTLSGSLTRKCTDRNGSLIFNHRIQNPSNLYLYLYK</sequence>
<accession>A8WQI1</accession>
<dbReference type="AlphaFoldDB" id="A8WQI1"/>
<evidence type="ECO:0000313" key="4">
    <source>
        <dbReference type="WormBase" id="CBG01517"/>
    </source>
</evidence>
<gene>
    <name evidence="2 4" type="ORF">CBG01517</name>
    <name evidence="2" type="ORF">CBG_01517</name>
</gene>
<proteinExistence type="predicted"/>
<reference evidence="2 3" key="2">
    <citation type="journal article" date="2011" name="PLoS Genet.">
        <title>Caenorhabditis briggsae recombinant inbred line genotypes reveal inter-strain incompatibility and the evolution of recombination.</title>
        <authorList>
            <person name="Ross J.A."/>
            <person name="Koboldt D.C."/>
            <person name="Staisch J.E."/>
            <person name="Chamberlin H.M."/>
            <person name="Gupta B.P."/>
            <person name="Miller R.D."/>
            <person name="Baird S.E."/>
            <person name="Haag E.S."/>
        </authorList>
    </citation>
    <scope>NUCLEOTIDE SEQUENCE [LARGE SCALE GENOMIC DNA]</scope>
    <source>
        <strain evidence="2 3">AF16</strain>
    </source>
</reference>
<dbReference type="CTD" id="8577342"/>
<protein>
    <submittedName>
        <fullName evidence="2">Protein CBG01517</fullName>
    </submittedName>
</protein>
<dbReference type="GeneID" id="8577342"/>
<evidence type="ECO:0000256" key="1">
    <source>
        <dbReference type="SAM" id="SignalP"/>
    </source>
</evidence>
<evidence type="ECO:0000313" key="3">
    <source>
        <dbReference type="Proteomes" id="UP000008549"/>
    </source>
</evidence>
<dbReference type="eggNOG" id="ENOG502S65K">
    <property type="taxonomic scope" value="Eukaryota"/>
</dbReference>
<dbReference type="WormBase" id="CBG01517">
    <property type="protein sequence ID" value="CBP06055"/>
    <property type="gene ID" value="WBGene00024742"/>
</dbReference>
<reference evidence="2 3" key="1">
    <citation type="journal article" date="2003" name="PLoS Biol.">
        <title>The genome sequence of Caenorhabditis briggsae: a platform for comparative genomics.</title>
        <authorList>
            <person name="Stein L.D."/>
            <person name="Bao Z."/>
            <person name="Blasiar D."/>
            <person name="Blumenthal T."/>
            <person name="Brent M.R."/>
            <person name="Chen N."/>
            <person name="Chinwalla A."/>
            <person name="Clarke L."/>
            <person name="Clee C."/>
            <person name="Coghlan A."/>
            <person name="Coulson A."/>
            <person name="D'Eustachio P."/>
            <person name="Fitch D.H."/>
            <person name="Fulton L.A."/>
            <person name="Fulton R.E."/>
            <person name="Griffiths-Jones S."/>
            <person name="Harris T.W."/>
            <person name="Hillier L.W."/>
            <person name="Kamath R."/>
            <person name="Kuwabara P.E."/>
            <person name="Mardis E.R."/>
            <person name="Marra M.A."/>
            <person name="Miner T.L."/>
            <person name="Minx P."/>
            <person name="Mullikin J.C."/>
            <person name="Plumb R.W."/>
            <person name="Rogers J."/>
            <person name="Schein J.E."/>
            <person name="Sohrmann M."/>
            <person name="Spieth J."/>
            <person name="Stajich J.E."/>
            <person name="Wei C."/>
            <person name="Willey D."/>
            <person name="Wilson R.K."/>
            <person name="Durbin R."/>
            <person name="Waterston R.H."/>
        </authorList>
    </citation>
    <scope>NUCLEOTIDE SEQUENCE [LARGE SCALE GENOMIC DNA]</scope>
    <source>
        <strain evidence="2 3">AF16</strain>
    </source>
</reference>
<dbReference type="KEGG" id="cbr:CBG_01517"/>
<dbReference type="Proteomes" id="UP000008549">
    <property type="component" value="Unassembled WGS sequence"/>
</dbReference>
<dbReference type="EMBL" id="HE601420">
    <property type="protein sequence ID" value="CAP22739.2"/>
    <property type="molecule type" value="Genomic_DNA"/>
</dbReference>
<keyword evidence="3" id="KW-1185">Reference proteome</keyword>
<dbReference type="InParanoid" id="A8WQI1"/>
<feature type="chain" id="PRO_5002732141" evidence="1">
    <location>
        <begin position="18"/>
        <end position="178"/>
    </location>
</feature>
<name>A8WQI1_CAEBR</name>
<dbReference type="FunCoup" id="A8WQI1">
    <property type="interactions" value="100"/>
</dbReference>
<evidence type="ECO:0000313" key="2">
    <source>
        <dbReference type="EMBL" id="CAP22739.2"/>
    </source>
</evidence>
<keyword evidence="1" id="KW-0732">Signal</keyword>
<feature type="signal peptide" evidence="1">
    <location>
        <begin position="1"/>
        <end position="17"/>
    </location>
</feature>
<dbReference type="RefSeq" id="XP_002635346.2">
    <property type="nucleotide sequence ID" value="XM_002635300.2"/>
</dbReference>
<dbReference type="HOGENOM" id="CLU_1511945_0_0_1"/>
<organism evidence="2 3">
    <name type="scientific">Caenorhabditis briggsae</name>
    <dbReference type="NCBI Taxonomy" id="6238"/>
    <lineage>
        <taxon>Eukaryota</taxon>
        <taxon>Metazoa</taxon>
        <taxon>Ecdysozoa</taxon>
        <taxon>Nematoda</taxon>
        <taxon>Chromadorea</taxon>
        <taxon>Rhabditida</taxon>
        <taxon>Rhabditina</taxon>
        <taxon>Rhabditomorpha</taxon>
        <taxon>Rhabditoidea</taxon>
        <taxon>Rhabditidae</taxon>
        <taxon>Peloderinae</taxon>
        <taxon>Caenorhabditis</taxon>
    </lineage>
</organism>